<keyword evidence="5" id="KW-0862">Zinc</keyword>
<comment type="caution">
    <text evidence="9">The sequence shown here is derived from an EMBL/GenBank/DDBJ whole genome shotgun (WGS) entry which is preliminary data.</text>
</comment>
<dbReference type="InterPro" id="IPR000755">
    <property type="entry name" value="A_A_dipeptidase"/>
</dbReference>
<dbReference type="AlphaFoldDB" id="A0A0G1CME0"/>
<dbReference type="STRING" id="1618446.UV61_C0008G0105"/>
<organism evidence="9 10">
    <name type="scientific">Candidatus Gottesmanbacteria bacterium GW2011_GWB1_43_11</name>
    <dbReference type="NCBI Taxonomy" id="1618446"/>
    <lineage>
        <taxon>Bacteria</taxon>
        <taxon>Candidatus Gottesmaniibacteriota</taxon>
    </lineage>
</organism>
<dbReference type="SUPFAM" id="SSF55166">
    <property type="entry name" value="Hedgehog/DD-peptidase"/>
    <property type="match status" value="1"/>
</dbReference>
<dbReference type="PANTHER" id="PTHR43126">
    <property type="entry name" value="D-ALANYL-D-ALANINE DIPEPTIDASE"/>
    <property type="match status" value="1"/>
</dbReference>
<evidence type="ECO:0000256" key="4">
    <source>
        <dbReference type="ARBA" id="ARBA00022801"/>
    </source>
</evidence>
<dbReference type="Proteomes" id="UP000034050">
    <property type="component" value="Unassembled WGS sequence"/>
</dbReference>
<gene>
    <name evidence="9" type="ORF">UV61_C0008G0105</name>
</gene>
<evidence type="ECO:0000256" key="8">
    <source>
        <dbReference type="ARBA" id="ARBA00023316"/>
    </source>
</evidence>
<proteinExistence type="predicted"/>
<keyword evidence="4" id="KW-0378">Hydrolase</keyword>
<evidence type="ECO:0000256" key="3">
    <source>
        <dbReference type="ARBA" id="ARBA00022723"/>
    </source>
</evidence>
<sequence>MKKLTTRQLEDTMIRYRDLIHVPVADSGEPMTIMDPAVIKNGYSPEMPDMTSVLDNKIVFRKTVIRMLKAAQKRLRRMNKNYSLHVTYGYRSLEIQTNIFRTIASRVVKKQFFSDPVDLYEEVHRLIAVPTVAGHPTGGAVDIVIINSSGTFIDFGSPLYDFTSKNCYVFSPNITKRALNNRLLLRTCMMAVGFAPFDGEWWHFSYGDREWAYYYQKSLAFYDQVHIAQVIKCVKDK</sequence>
<evidence type="ECO:0000313" key="9">
    <source>
        <dbReference type="EMBL" id="KKS86652.1"/>
    </source>
</evidence>
<keyword evidence="2" id="KW-0645">Protease</keyword>
<dbReference type="GO" id="GO:0046872">
    <property type="term" value="F:metal ion binding"/>
    <property type="evidence" value="ECO:0007669"/>
    <property type="project" value="UniProtKB-KW"/>
</dbReference>
<dbReference type="EMBL" id="LCFD01000008">
    <property type="protein sequence ID" value="KKS86652.1"/>
    <property type="molecule type" value="Genomic_DNA"/>
</dbReference>
<protein>
    <submittedName>
        <fullName evidence="9">D-alanyl-D-alanine dipeptidase</fullName>
    </submittedName>
</protein>
<keyword evidence="8" id="KW-0961">Cell wall biogenesis/degradation</keyword>
<reference evidence="9 10" key="1">
    <citation type="journal article" date="2015" name="Nature">
        <title>rRNA introns, odd ribosomes, and small enigmatic genomes across a large radiation of phyla.</title>
        <authorList>
            <person name="Brown C.T."/>
            <person name="Hug L.A."/>
            <person name="Thomas B.C."/>
            <person name="Sharon I."/>
            <person name="Castelle C.J."/>
            <person name="Singh A."/>
            <person name="Wilkins M.J."/>
            <person name="Williams K.H."/>
            <person name="Banfield J.F."/>
        </authorList>
    </citation>
    <scope>NUCLEOTIDE SEQUENCE [LARGE SCALE GENOMIC DNA]</scope>
</reference>
<evidence type="ECO:0000256" key="5">
    <source>
        <dbReference type="ARBA" id="ARBA00022833"/>
    </source>
</evidence>
<keyword evidence="3" id="KW-0479">Metal-binding</keyword>
<evidence type="ECO:0000313" key="10">
    <source>
        <dbReference type="Proteomes" id="UP000034050"/>
    </source>
</evidence>
<dbReference type="InterPro" id="IPR009045">
    <property type="entry name" value="Zn_M74/Hedgehog-like"/>
</dbReference>
<evidence type="ECO:0000256" key="1">
    <source>
        <dbReference type="ARBA" id="ARBA00001362"/>
    </source>
</evidence>
<comment type="catalytic activity">
    <reaction evidence="1">
        <text>D-alanyl-D-alanine + H2O = 2 D-alanine</text>
        <dbReference type="Rhea" id="RHEA:20661"/>
        <dbReference type="ChEBI" id="CHEBI:15377"/>
        <dbReference type="ChEBI" id="CHEBI:57416"/>
        <dbReference type="ChEBI" id="CHEBI:57822"/>
        <dbReference type="EC" id="3.4.13.22"/>
    </reaction>
</comment>
<evidence type="ECO:0000256" key="6">
    <source>
        <dbReference type="ARBA" id="ARBA00022997"/>
    </source>
</evidence>
<dbReference type="GO" id="GO:0160237">
    <property type="term" value="F:D-Ala-D-Ala dipeptidase activity"/>
    <property type="evidence" value="ECO:0007669"/>
    <property type="project" value="UniProtKB-EC"/>
</dbReference>
<accession>A0A0G1CME0</accession>
<dbReference type="GO" id="GO:0006508">
    <property type="term" value="P:proteolysis"/>
    <property type="evidence" value="ECO:0007669"/>
    <property type="project" value="UniProtKB-KW"/>
</dbReference>
<dbReference type="GO" id="GO:0008237">
    <property type="term" value="F:metallopeptidase activity"/>
    <property type="evidence" value="ECO:0007669"/>
    <property type="project" value="UniProtKB-KW"/>
</dbReference>
<keyword evidence="6" id="KW-0224">Dipeptidase</keyword>
<dbReference type="Pfam" id="PF01427">
    <property type="entry name" value="Peptidase_M15"/>
    <property type="match status" value="1"/>
</dbReference>
<evidence type="ECO:0000256" key="2">
    <source>
        <dbReference type="ARBA" id="ARBA00022670"/>
    </source>
</evidence>
<evidence type="ECO:0000256" key="7">
    <source>
        <dbReference type="ARBA" id="ARBA00023049"/>
    </source>
</evidence>
<keyword evidence="7" id="KW-0482">Metalloprotease</keyword>
<dbReference type="GO" id="GO:0071555">
    <property type="term" value="P:cell wall organization"/>
    <property type="evidence" value="ECO:0007669"/>
    <property type="project" value="UniProtKB-KW"/>
</dbReference>
<name>A0A0G1CME0_9BACT</name>
<dbReference type="Gene3D" id="3.30.1380.10">
    <property type="match status" value="1"/>
</dbReference>